<organism evidence="3 4">
    <name type="scientific">Candidatus Muproteobacteria bacterium RBG_16_62_13</name>
    <dbReference type="NCBI Taxonomy" id="1817756"/>
    <lineage>
        <taxon>Bacteria</taxon>
        <taxon>Pseudomonadati</taxon>
        <taxon>Pseudomonadota</taxon>
        <taxon>Candidatus Muproteobacteria</taxon>
    </lineage>
</organism>
<dbReference type="STRING" id="1817756.A2140_05315"/>
<dbReference type="Proteomes" id="UP000178379">
    <property type="component" value="Unassembled WGS sequence"/>
</dbReference>
<evidence type="ECO:0000313" key="3">
    <source>
        <dbReference type="EMBL" id="OGI37815.1"/>
    </source>
</evidence>
<dbReference type="SUPFAM" id="SSF81901">
    <property type="entry name" value="HCP-like"/>
    <property type="match status" value="1"/>
</dbReference>
<proteinExistence type="predicted"/>
<evidence type="ECO:0008006" key="5">
    <source>
        <dbReference type="Google" id="ProtNLM"/>
    </source>
</evidence>
<accession>A0A1F6SYL0</accession>
<feature type="region of interest" description="Disordered" evidence="1">
    <location>
        <begin position="124"/>
        <end position="150"/>
    </location>
</feature>
<dbReference type="InterPro" id="IPR006597">
    <property type="entry name" value="Sel1-like"/>
</dbReference>
<dbReference type="SMART" id="SM00671">
    <property type="entry name" value="SEL1"/>
    <property type="match status" value="1"/>
</dbReference>
<feature type="region of interest" description="Disordered" evidence="1">
    <location>
        <begin position="89"/>
        <end position="110"/>
    </location>
</feature>
<feature type="compositionally biased region" description="Basic and acidic residues" evidence="1">
    <location>
        <begin position="94"/>
        <end position="110"/>
    </location>
</feature>
<sequence length="184" mass="20757">MTRMQFIGSILLVLAIATPAAWADSPDERLFQAQMMLAKRGDPGAQYYLGEMYEQGLGTPQNLDEAFKWYDQAAKKGNRLATRKITMRSQITSQHEKEKTEENRATEAEATRAAERARAAATVRAREQKLTHDKAEQEARREAEKARAETLHARRVAAEKARAEKLARVRALLSAQANQKEAFE</sequence>
<dbReference type="AlphaFoldDB" id="A0A1F6SYL0"/>
<dbReference type="Gene3D" id="1.25.40.10">
    <property type="entry name" value="Tetratricopeptide repeat domain"/>
    <property type="match status" value="1"/>
</dbReference>
<gene>
    <name evidence="3" type="ORF">A2140_05315</name>
</gene>
<comment type="caution">
    <text evidence="3">The sequence shown here is derived from an EMBL/GenBank/DDBJ whole genome shotgun (WGS) entry which is preliminary data.</text>
</comment>
<feature type="chain" id="PRO_5009526497" description="Sel1 repeat family protein" evidence="2">
    <location>
        <begin position="24"/>
        <end position="184"/>
    </location>
</feature>
<name>A0A1F6SYL0_9PROT</name>
<evidence type="ECO:0000256" key="1">
    <source>
        <dbReference type="SAM" id="MobiDB-lite"/>
    </source>
</evidence>
<reference evidence="3 4" key="1">
    <citation type="journal article" date="2016" name="Nat. Commun.">
        <title>Thousands of microbial genomes shed light on interconnected biogeochemical processes in an aquifer system.</title>
        <authorList>
            <person name="Anantharaman K."/>
            <person name="Brown C.T."/>
            <person name="Hug L.A."/>
            <person name="Sharon I."/>
            <person name="Castelle C.J."/>
            <person name="Probst A.J."/>
            <person name="Thomas B.C."/>
            <person name="Singh A."/>
            <person name="Wilkins M.J."/>
            <person name="Karaoz U."/>
            <person name="Brodie E.L."/>
            <person name="Williams K.H."/>
            <person name="Hubbard S.S."/>
            <person name="Banfield J.F."/>
        </authorList>
    </citation>
    <scope>NUCLEOTIDE SEQUENCE [LARGE SCALE GENOMIC DNA]</scope>
</reference>
<dbReference type="EMBL" id="MFSQ01000138">
    <property type="protein sequence ID" value="OGI37815.1"/>
    <property type="molecule type" value="Genomic_DNA"/>
</dbReference>
<dbReference type="Pfam" id="PF08238">
    <property type="entry name" value="Sel1"/>
    <property type="match status" value="1"/>
</dbReference>
<protein>
    <recommendedName>
        <fullName evidence="5">Sel1 repeat family protein</fullName>
    </recommendedName>
</protein>
<evidence type="ECO:0000313" key="4">
    <source>
        <dbReference type="Proteomes" id="UP000178379"/>
    </source>
</evidence>
<evidence type="ECO:0000256" key="2">
    <source>
        <dbReference type="SAM" id="SignalP"/>
    </source>
</evidence>
<dbReference type="InterPro" id="IPR011990">
    <property type="entry name" value="TPR-like_helical_dom_sf"/>
</dbReference>
<keyword evidence="2" id="KW-0732">Signal</keyword>
<feature type="signal peptide" evidence="2">
    <location>
        <begin position="1"/>
        <end position="23"/>
    </location>
</feature>